<comment type="caution">
    <text evidence="3">The sequence shown here is derived from an EMBL/GenBank/DDBJ whole genome shotgun (WGS) entry which is preliminary data.</text>
</comment>
<dbReference type="EC" id="3.2.1.103" evidence="3"/>
<dbReference type="PANTHER" id="PTHR10963:SF55">
    <property type="entry name" value="GLYCOSIDE HYDROLASE FAMILY 16 PROTEIN"/>
    <property type="match status" value="1"/>
</dbReference>
<dbReference type="GO" id="GO:0005975">
    <property type="term" value="P:carbohydrate metabolic process"/>
    <property type="evidence" value="ECO:0007669"/>
    <property type="project" value="InterPro"/>
</dbReference>
<dbReference type="CDD" id="cd08023">
    <property type="entry name" value="GH16_laminarinase_like"/>
    <property type="match status" value="1"/>
</dbReference>
<dbReference type="PANTHER" id="PTHR10963">
    <property type="entry name" value="GLYCOSYL HYDROLASE-RELATED"/>
    <property type="match status" value="1"/>
</dbReference>
<protein>
    <submittedName>
        <fullName evidence="3">Keratan-sulfate endo-1,4-beta-galactosidase</fullName>
        <ecNumber evidence="3">3.2.1.103</ecNumber>
    </submittedName>
</protein>
<dbReference type="PROSITE" id="PS51762">
    <property type="entry name" value="GH16_2"/>
    <property type="match status" value="1"/>
</dbReference>
<dbReference type="Gene3D" id="2.60.120.200">
    <property type="match status" value="1"/>
</dbReference>
<keyword evidence="3" id="KW-0378">Hydrolase</keyword>
<evidence type="ECO:0000256" key="1">
    <source>
        <dbReference type="ARBA" id="ARBA00006865"/>
    </source>
</evidence>
<dbReference type="InterPro" id="IPR013320">
    <property type="entry name" value="ConA-like_dom_sf"/>
</dbReference>
<dbReference type="InterPro" id="IPR050546">
    <property type="entry name" value="Glycosyl_Hydrlase_16"/>
</dbReference>
<evidence type="ECO:0000259" key="2">
    <source>
        <dbReference type="PROSITE" id="PS51762"/>
    </source>
</evidence>
<evidence type="ECO:0000313" key="3">
    <source>
        <dbReference type="EMBL" id="MPL87736.1"/>
    </source>
</evidence>
<reference evidence="3" key="1">
    <citation type="submission" date="2019-08" db="EMBL/GenBank/DDBJ databases">
        <authorList>
            <person name="Kucharzyk K."/>
            <person name="Murdoch R.W."/>
            <person name="Higgins S."/>
            <person name="Loffler F."/>
        </authorList>
    </citation>
    <scope>NUCLEOTIDE SEQUENCE</scope>
</reference>
<dbReference type="InterPro" id="IPR000757">
    <property type="entry name" value="Beta-glucanase-like"/>
</dbReference>
<dbReference type="Pfam" id="PF00722">
    <property type="entry name" value="Glyco_hydro_16"/>
    <property type="match status" value="1"/>
</dbReference>
<sequence>MNPKQRSNIIKHKNMKKNLIWLFLLLCAIPGISCDKDEETRVLKLVWEENFDQTNGFDTKSWSKIPRGTSDWNNYMSDFDSLYQVSDGNLILRGINNYTLPNDTAPYLTGGLYTKDKVTFTYGKVEIRAKLQGAKGAWPAFWMLPQDGKWPFGGEIDIMERLNHDEIAYQTIHTNYTYVLGIKEPKNGSTGKIDPNGYNTYAVEITPDSLIFSINDIHTFSYPNLNNDKEGQYPFGKPFYLLLDMQLGGTWVGEVDPKQLPVEMKIDWVRYYR</sequence>
<comment type="similarity">
    <text evidence="1">Belongs to the glycosyl hydrolase 16 family.</text>
</comment>
<dbReference type="GO" id="GO:0033930">
    <property type="term" value="F:keratan-sulfate endo-1,4-beta-galactosidase activity"/>
    <property type="evidence" value="ECO:0007669"/>
    <property type="project" value="UniProtKB-EC"/>
</dbReference>
<keyword evidence="3" id="KW-0326">Glycosidase</keyword>
<feature type="domain" description="GH16" evidence="2">
    <location>
        <begin position="45"/>
        <end position="273"/>
    </location>
</feature>
<gene>
    <name evidence="3" type="ORF">SDC9_33746</name>
</gene>
<name>A0A644V8P9_9ZZZZ</name>
<organism evidence="3">
    <name type="scientific">bioreactor metagenome</name>
    <dbReference type="NCBI Taxonomy" id="1076179"/>
    <lineage>
        <taxon>unclassified sequences</taxon>
        <taxon>metagenomes</taxon>
        <taxon>ecological metagenomes</taxon>
    </lineage>
</organism>
<dbReference type="SUPFAM" id="SSF49899">
    <property type="entry name" value="Concanavalin A-like lectins/glucanases"/>
    <property type="match status" value="1"/>
</dbReference>
<proteinExistence type="inferred from homology"/>
<dbReference type="EMBL" id="VSSQ01000244">
    <property type="protein sequence ID" value="MPL87736.1"/>
    <property type="molecule type" value="Genomic_DNA"/>
</dbReference>
<accession>A0A644V8P9</accession>
<dbReference type="AlphaFoldDB" id="A0A644V8P9"/>